<evidence type="ECO:0000256" key="3">
    <source>
        <dbReference type="PROSITE-ProRule" id="PRU00339"/>
    </source>
</evidence>
<dbReference type="PROSITE" id="PS50076">
    <property type="entry name" value="DNAJ_2"/>
    <property type="match status" value="1"/>
</dbReference>
<dbReference type="GO" id="GO:0006260">
    <property type="term" value="P:DNA replication"/>
    <property type="evidence" value="ECO:0007669"/>
    <property type="project" value="UniProtKB-KW"/>
</dbReference>
<keyword evidence="3" id="KW-0802">TPR repeat</keyword>
<evidence type="ECO:0000313" key="8">
    <source>
        <dbReference type="Proteomes" id="UP000053881"/>
    </source>
</evidence>
<dbReference type="InterPro" id="IPR019734">
    <property type="entry name" value="TPR_rpt"/>
</dbReference>
<dbReference type="EMBL" id="LDJR01000048">
    <property type="protein sequence ID" value="OAK70771.1"/>
    <property type="molecule type" value="Genomic_DNA"/>
</dbReference>
<organism evidence="6 8">
    <name type="scientific">Lederbergia galactosidilytica</name>
    <dbReference type="NCBI Taxonomy" id="217031"/>
    <lineage>
        <taxon>Bacteria</taxon>
        <taxon>Bacillati</taxon>
        <taxon>Bacillota</taxon>
        <taxon>Bacilli</taxon>
        <taxon>Bacillales</taxon>
        <taxon>Bacillaceae</taxon>
        <taxon>Lederbergia</taxon>
    </lineage>
</organism>
<dbReference type="PROSITE" id="PS50005">
    <property type="entry name" value="TPR"/>
    <property type="match status" value="1"/>
</dbReference>
<dbReference type="InterPro" id="IPR001623">
    <property type="entry name" value="DnaJ_domain"/>
</dbReference>
<dbReference type="EMBL" id="LGPB01000017">
    <property type="protein sequence ID" value="KRG16970.1"/>
    <property type="molecule type" value="Genomic_DNA"/>
</dbReference>
<dbReference type="Gene3D" id="1.25.40.10">
    <property type="entry name" value="Tetratricopeptide repeat domain"/>
    <property type="match status" value="1"/>
</dbReference>
<keyword evidence="4" id="KW-0812">Transmembrane</keyword>
<accession>A0A0Q9YHB0</accession>
<name>A0A0Q9YHB0_9BACI</name>
<keyword evidence="4" id="KW-0472">Membrane</keyword>
<comment type="caution">
    <text evidence="6">The sequence shown here is derived from an EMBL/GenBank/DDBJ whole genome shotgun (WGS) entry which is preliminary data.</text>
</comment>
<sequence>MKNFYEILELDRNASEQEIAEKIKTELSKWRKRVNAPDPKKQREASERMELLQAAEGILLNPANRNQYDHELFDTSDQKAAQDYSEPYQQEYYQNSVEDEVEYLLAETDRLMNQQNYADAIIAARKATELNGNNAYAWGKLALAHYYWGDLQDAIYEINRAINIQPNESGFYYNAYIFHINRTDIDFDACVNLAAEAIEKARKLLPGDPDYIIGSANIAKFRGHTQRGIQLLEELQGRQSLSPHGKEILAQLYCDKGISYTVPVDYTNGDRLHYFTDKDKTLQAKETLTQALNYAQDRETRERINYWTNIANNALVYKYNFKILAFLLIIVPMLLIGLKNFDLITVLISGGLGYLVWKKGRVPQYELNRKYIKSLN</sequence>
<dbReference type="InterPro" id="IPR036869">
    <property type="entry name" value="J_dom_sf"/>
</dbReference>
<dbReference type="SMART" id="SM00028">
    <property type="entry name" value="TPR"/>
    <property type="match status" value="2"/>
</dbReference>
<dbReference type="RefSeq" id="WP_057993936.1">
    <property type="nucleotide sequence ID" value="NZ_LDJR01000048.1"/>
</dbReference>
<dbReference type="SUPFAM" id="SSF48452">
    <property type="entry name" value="TPR-like"/>
    <property type="match status" value="1"/>
</dbReference>
<keyword evidence="4" id="KW-1133">Transmembrane helix</keyword>
<feature type="repeat" description="TPR" evidence="3">
    <location>
        <begin position="135"/>
        <end position="168"/>
    </location>
</feature>
<evidence type="ECO:0000313" key="7">
    <source>
        <dbReference type="EMBL" id="OAK70771.1"/>
    </source>
</evidence>
<dbReference type="Gene3D" id="1.10.287.110">
    <property type="entry name" value="DnaJ domain"/>
    <property type="match status" value="1"/>
</dbReference>
<dbReference type="Proteomes" id="UP000077881">
    <property type="component" value="Unassembled WGS sequence"/>
</dbReference>
<keyword evidence="1" id="KW-0235">DNA replication</keyword>
<evidence type="ECO:0000256" key="4">
    <source>
        <dbReference type="SAM" id="Phobius"/>
    </source>
</evidence>
<dbReference type="PATRIC" id="fig|217031.4.peg.531"/>
<evidence type="ECO:0000313" key="9">
    <source>
        <dbReference type="Proteomes" id="UP000077881"/>
    </source>
</evidence>
<gene>
    <name evidence="7" type="ORF">ABB05_11715</name>
    <name evidence="6" type="ORF">ACA29_01500</name>
</gene>
<evidence type="ECO:0000313" key="6">
    <source>
        <dbReference type="EMBL" id="KRG16970.1"/>
    </source>
</evidence>
<evidence type="ECO:0000256" key="2">
    <source>
        <dbReference type="ARBA" id="ARBA00023016"/>
    </source>
</evidence>
<dbReference type="Proteomes" id="UP000053881">
    <property type="component" value="Unassembled WGS sequence"/>
</dbReference>
<protein>
    <recommendedName>
        <fullName evidence="5">J domain-containing protein</fullName>
    </recommendedName>
</protein>
<keyword evidence="2" id="KW-0346">Stress response</keyword>
<evidence type="ECO:0000259" key="5">
    <source>
        <dbReference type="PROSITE" id="PS50076"/>
    </source>
</evidence>
<dbReference type="InterPro" id="IPR011990">
    <property type="entry name" value="TPR-like_helical_dom_sf"/>
</dbReference>
<dbReference type="SUPFAM" id="SSF46565">
    <property type="entry name" value="Chaperone J-domain"/>
    <property type="match status" value="1"/>
</dbReference>
<dbReference type="Pfam" id="PF00226">
    <property type="entry name" value="DnaJ"/>
    <property type="match status" value="1"/>
</dbReference>
<dbReference type="STRING" id="217031.ABB05_11715"/>
<feature type="domain" description="J" evidence="5">
    <location>
        <begin position="3"/>
        <end position="72"/>
    </location>
</feature>
<evidence type="ECO:0000256" key="1">
    <source>
        <dbReference type="ARBA" id="ARBA00022705"/>
    </source>
</evidence>
<proteinExistence type="predicted"/>
<reference evidence="6 8" key="2">
    <citation type="submission" date="2015-06" db="EMBL/GenBank/DDBJ databases">
        <title>Genome sequencing project of Bacillus galactosidilyticus PL133.</title>
        <authorList>
            <person name="Gaiero J."/>
            <person name="Nicol R."/>
            <person name="Habash M."/>
        </authorList>
    </citation>
    <scope>NUCLEOTIDE SEQUENCE [LARGE SCALE GENOMIC DNA]</scope>
    <source>
        <strain evidence="6 8">PL133</strain>
    </source>
</reference>
<keyword evidence="9" id="KW-1185">Reference proteome</keyword>
<reference evidence="7 9" key="1">
    <citation type="submission" date="2015-05" db="EMBL/GenBank/DDBJ databases">
        <title>Comparison of genome.</title>
        <authorList>
            <person name="Zheng Z."/>
            <person name="Sun M."/>
        </authorList>
    </citation>
    <scope>NUCLEOTIDE SEQUENCE [LARGE SCALE GENOMIC DNA]</scope>
    <source>
        <strain evidence="7 9">G25-74</strain>
    </source>
</reference>
<feature type="transmembrane region" description="Helical" evidence="4">
    <location>
        <begin position="319"/>
        <end position="338"/>
    </location>
</feature>
<dbReference type="OrthoDB" id="2974043at2"/>
<dbReference type="AlphaFoldDB" id="A0A0Q9YHB0"/>